<keyword evidence="4" id="KW-1185">Reference proteome</keyword>
<reference evidence="3 4" key="1">
    <citation type="submission" date="2020-03" db="EMBL/GenBank/DDBJ databases">
        <title>WGS of actinomycetes isolated from Thailand.</title>
        <authorList>
            <person name="Thawai C."/>
        </authorList>
    </citation>
    <scope>NUCLEOTIDE SEQUENCE [LARGE SCALE GENOMIC DNA]</scope>
    <source>
        <strain evidence="3 4">PLAI 1-29</strain>
    </source>
</reference>
<feature type="domain" description="Peptidoglycan binding-like" evidence="2">
    <location>
        <begin position="68"/>
        <end position="124"/>
    </location>
</feature>
<feature type="signal peptide" evidence="1">
    <location>
        <begin position="1"/>
        <end position="26"/>
    </location>
</feature>
<dbReference type="EMBL" id="JAATEN010000011">
    <property type="protein sequence ID" value="NJQ02039.1"/>
    <property type="molecule type" value="Genomic_DNA"/>
</dbReference>
<dbReference type="Proteomes" id="UP000695264">
    <property type="component" value="Unassembled WGS sequence"/>
</dbReference>
<gene>
    <name evidence="3" type="ORF">HCK00_16230</name>
</gene>
<sequence length="132" mass="13885">MRRDLAVALTAATLIAGTLTAPAAFAGTTTAQAYTCHYSVSGGRAYAGYYSGNTVVPSSGGVSNAGIEAQCLLKRAKFDPGTIDGVFGSNSRAATRRFQTLMNNAFGYNIAIDGIIGQETWPALRWYAEYNA</sequence>
<evidence type="ECO:0000313" key="3">
    <source>
        <dbReference type="EMBL" id="NJQ02039.1"/>
    </source>
</evidence>
<accession>A0ABX1BWF2</accession>
<proteinExistence type="predicted"/>
<protein>
    <submittedName>
        <fullName evidence="3">Peptidoglycan-binding protein</fullName>
    </submittedName>
</protein>
<organism evidence="3 4">
    <name type="scientific">Streptomyces zingiberis</name>
    <dbReference type="NCBI Taxonomy" id="2053010"/>
    <lineage>
        <taxon>Bacteria</taxon>
        <taxon>Bacillati</taxon>
        <taxon>Actinomycetota</taxon>
        <taxon>Actinomycetes</taxon>
        <taxon>Kitasatosporales</taxon>
        <taxon>Streptomycetaceae</taxon>
        <taxon>Streptomyces</taxon>
    </lineage>
</organism>
<dbReference type="InterPro" id="IPR002477">
    <property type="entry name" value="Peptidoglycan-bd-like"/>
</dbReference>
<dbReference type="RefSeq" id="WP_168102668.1">
    <property type="nucleotide sequence ID" value="NZ_JAATEN010000011.1"/>
</dbReference>
<keyword evidence="1" id="KW-0732">Signal</keyword>
<feature type="chain" id="PRO_5045578742" evidence="1">
    <location>
        <begin position="27"/>
        <end position="132"/>
    </location>
</feature>
<dbReference type="InterPro" id="IPR036366">
    <property type="entry name" value="PGBDSf"/>
</dbReference>
<evidence type="ECO:0000313" key="4">
    <source>
        <dbReference type="Proteomes" id="UP000695264"/>
    </source>
</evidence>
<dbReference type="Gene3D" id="1.10.101.10">
    <property type="entry name" value="PGBD-like superfamily/PGBD"/>
    <property type="match status" value="1"/>
</dbReference>
<comment type="caution">
    <text evidence="3">The sequence shown here is derived from an EMBL/GenBank/DDBJ whole genome shotgun (WGS) entry which is preliminary data.</text>
</comment>
<evidence type="ECO:0000259" key="2">
    <source>
        <dbReference type="Pfam" id="PF01471"/>
    </source>
</evidence>
<dbReference type="InterPro" id="IPR036365">
    <property type="entry name" value="PGBD-like_sf"/>
</dbReference>
<evidence type="ECO:0000256" key="1">
    <source>
        <dbReference type="SAM" id="SignalP"/>
    </source>
</evidence>
<dbReference type="Pfam" id="PF01471">
    <property type="entry name" value="PG_binding_1"/>
    <property type="match status" value="1"/>
</dbReference>
<dbReference type="SUPFAM" id="SSF47090">
    <property type="entry name" value="PGBD-like"/>
    <property type="match status" value="1"/>
</dbReference>
<name>A0ABX1BWF2_9ACTN</name>